<keyword evidence="11" id="KW-1185">Reference proteome</keyword>
<keyword evidence="10" id="KW-0255">Endonuclease</keyword>
<keyword evidence="6 10" id="KW-0378">Hydrolase</keyword>
<evidence type="ECO:0000256" key="5">
    <source>
        <dbReference type="ARBA" id="ARBA00022763"/>
    </source>
</evidence>
<dbReference type="Pfam" id="PF03372">
    <property type="entry name" value="Exo_endo_phos"/>
    <property type="match status" value="1"/>
</dbReference>
<proteinExistence type="predicted"/>
<evidence type="ECO:0000256" key="6">
    <source>
        <dbReference type="ARBA" id="ARBA00022801"/>
    </source>
</evidence>
<dbReference type="RefSeq" id="WP_137686026.1">
    <property type="nucleotide sequence ID" value="NZ_BIFX01000001.1"/>
</dbReference>
<sequence length="261" mass="30118">MTTLRVMTFNIRGMGRDDGENQWRFRSDLNVETIQKYNPDLIGFQEVEAGNLDTYMVRLRDYEFVLGPRTGSHTGYCYSPISWQYNRLVSILNGGFWLSEDPTKPAFSWGTACYRSMAWTRFRIAENGTEFIHVNTHLDHVSEKARVEGMRLILKQLAEQQSPDDTILVTGDFNCTPSSEVYGFMREQGFTDTFLAAGNKDDETANTFHGFGRSTTVERIDWIMLRDPSKKFQVRSSEIIRDARPPLYPSDHYPVMTVFEV</sequence>
<dbReference type="Gene3D" id="3.60.10.10">
    <property type="entry name" value="Endonuclease/exonuclease/phosphatase"/>
    <property type="match status" value="1"/>
</dbReference>
<dbReference type="InterPro" id="IPR005135">
    <property type="entry name" value="Endo/exonuclease/phosphatase"/>
</dbReference>
<dbReference type="InterPro" id="IPR036691">
    <property type="entry name" value="Endo/exonu/phosph_ase_sf"/>
</dbReference>
<organism evidence="10 11">
    <name type="scientific">Thermosporothrix hazakensis</name>
    <dbReference type="NCBI Taxonomy" id="644383"/>
    <lineage>
        <taxon>Bacteria</taxon>
        <taxon>Bacillati</taxon>
        <taxon>Chloroflexota</taxon>
        <taxon>Ktedonobacteria</taxon>
        <taxon>Ktedonobacterales</taxon>
        <taxon>Thermosporotrichaceae</taxon>
        <taxon>Thermosporothrix</taxon>
    </lineage>
</organism>
<keyword evidence="4" id="KW-0479">Metal-binding</keyword>
<keyword evidence="7" id="KW-0460">Magnesium</keyword>
<dbReference type="GO" id="GO:0006281">
    <property type="term" value="P:DNA repair"/>
    <property type="evidence" value="ECO:0007669"/>
    <property type="project" value="UniProtKB-KW"/>
</dbReference>
<dbReference type="AlphaFoldDB" id="A0A326UL01"/>
<comment type="caution">
    <text evidence="10">The sequence shown here is derived from an EMBL/GenBank/DDBJ whole genome shotgun (WGS) entry which is preliminary data.</text>
</comment>
<dbReference type="GO" id="GO:0046872">
    <property type="term" value="F:metal ion binding"/>
    <property type="evidence" value="ECO:0007669"/>
    <property type="project" value="UniProtKB-KW"/>
</dbReference>
<protein>
    <submittedName>
        <fullName evidence="10">Endonuclease/exonuclease/phosphatase family metal-dependent hydrolase</fullName>
    </submittedName>
</protein>
<accession>A0A326UL01</accession>
<evidence type="ECO:0000256" key="4">
    <source>
        <dbReference type="ARBA" id="ARBA00022723"/>
    </source>
</evidence>
<evidence type="ECO:0000256" key="7">
    <source>
        <dbReference type="ARBA" id="ARBA00022842"/>
    </source>
</evidence>
<dbReference type="CDD" id="cd09083">
    <property type="entry name" value="EEP-1"/>
    <property type="match status" value="1"/>
</dbReference>
<evidence type="ECO:0000256" key="2">
    <source>
        <dbReference type="ARBA" id="ARBA00001946"/>
    </source>
</evidence>
<dbReference type="SUPFAM" id="SSF56219">
    <property type="entry name" value="DNase I-like"/>
    <property type="match status" value="1"/>
</dbReference>
<evidence type="ECO:0000313" key="10">
    <source>
        <dbReference type="EMBL" id="PZW29577.1"/>
    </source>
</evidence>
<dbReference type="EMBL" id="QKUF01000008">
    <property type="protein sequence ID" value="PZW29577.1"/>
    <property type="molecule type" value="Genomic_DNA"/>
</dbReference>
<dbReference type="InterPro" id="IPR051547">
    <property type="entry name" value="TDP2-like"/>
</dbReference>
<dbReference type="PANTHER" id="PTHR15822:SF4">
    <property type="entry name" value="TYROSYL-DNA PHOSPHODIESTERASE 2"/>
    <property type="match status" value="1"/>
</dbReference>
<reference evidence="10 11" key="1">
    <citation type="submission" date="2018-06" db="EMBL/GenBank/DDBJ databases">
        <title>Genomic Encyclopedia of Archaeal and Bacterial Type Strains, Phase II (KMG-II): from individual species to whole genera.</title>
        <authorList>
            <person name="Goeker M."/>
        </authorList>
    </citation>
    <scope>NUCLEOTIDE SEQUENCE [LARGE SCALE GENOMIC DNA]</scope>
    <source>
        <strain evidence="10 11">ATCC BAA-1881</strain>
    </source>
</reference>
<comment type="cofactor">
    <cofactor evidence="2">
        <name>Mg(2+)</name>
        <dbReference type="ChEBI" id="CHEBI:18420"/>
    </cofactor>
</comment>
<evidence type="ECO:0000256" key="3">
    <source>
        <dbReference type="ARBA" id="ARBA00022722"/>
    </source>
</evidence>
<dbReference type="GO" id="GO:0004519">
    <property type="term" value="F:endonuclease activity"/>
    <property type="evidence" value="ECO:0007669"/>
    <property type="project" value="UniProtKB-KW"/>
</dbReference>
<evidence type="ECO:0000313" key="11">
    <source>
        <dbReference type="Proteomes" id="UP000248806"/>
    </source>
</evidence>
<evidence type="ECO:0000256" key="8">
    <source>
        <dbReference type="ARBA" id="ARBA00023204"/>
    </source>
</evidence>
<name>A0A326UL01_THEHA</name>
<dbReference type="OrthoDB" id="9793162at2"/>
<keyword evidence="10" id="KW-0269">Exonuclease</keyword>
<comment type="cofactor">
    <cofactor evidence="1">
        <name>Mn(2+)</name>
        <dbReference type="ChEBI" id="CHEBI:29035"/>
    </cofactor>
</comment>
<feature type="domain" description="Endonuclease/exonuclease/phosphatase" evidence="9">
    <location>
        <begin position="7"/>
        <end position="252"/>
    </location>
</feature>
<dbReference type="Proteomes" id="UP000248806">
    <property type="component" value="Unassembled WGS sequence"/>
</dbReference>
<keyword evidence="8" id="KW-0234">DNA repair</keyword>
<keyword evidence="5" id="KW-0227">DNA damage</keyword>
<evidence type="ECO:0000256" key="1">
    <source>
        <dbReference type="ARBA" id="ARBA00001936"/>
    </source>
</evidence>
<gene>
    <name evidence="10" type="ORF">EI42_02873</name>
</gene>
<keyword evidence="3" id="KW-0540">Nuclease</keyword>
<evidence type="ECO:0000259" key="9">
    <source>
        <dbReference type="Pfam" id="PF03372"/>
    </source>
</evidence>
<dbReference type="PANTHER" id="PTHR15822">
    <property type="entry name" value="TRAF AND TNF RECEPTOR-ASSOCIATED PROTEIN"/>
    <property type="match status" value="1"/>
</dbReference>
<dbReference type="GO" id="GO:0004527">
    <property type="term" value="F:exonuclease activity"/>
    <property type="evidence" value="ECO:0007669"/>
    <property type="project" value="UniProtKB-KW"/>
</dbReference>